<dbReference type="EC" id="1.3.7.11" evidence="2"/>
<keyword evidence="2" id="KW-0560">Oxidoreductase</keyword>
<dbReference type="Gene3D" id="3.30.9.10">
    <property type="entry name" value="D-Amino Acid Oxidase, subunit A, domain 2"/>
    <property type="match status" value="1"/>
</dbReference>
<protein>
    <submittedName>
        <fullName evidence="2">Digeranylgeranylglycerophospholipid reductase</fullName>
        <ecNumber evidence="2">1.3.7.11</ecNumber>
    </submittedName>
</protein>
<organism evidence="2">
    <name type="scientific">Candidatus Methanogaster sp. ANME-2c ERB4</name>
    <dbReference type="NCBI Taxonomy" id="2759911"/>
    <lineage>
        <taxon>Archaea</taxon>
        <taxon>Methanobacteriati</taxon>
        <taxon>Methanobacteriota</taxon>
        <taxon>Stenosarchaea group</taxon>
        <taxon>Methanomicrobia</taxon>
        <taxon>Methanosarcinales</taxon>
        <taxon>ANME-2 cluster</taxon>
        <taxon>Candidatus Methanogasteraceae</taxon>
        <taxon>Candidatus Methanogaster</taxon>
    </lineage>
</organism>
<dbReference type="EMBL" id="MT630794">
    <property type="protein sequence ID" value="QNO43159.1"/>
    <property type="molecule type" value="Genomic_DNA"/>
</dbReference>
<dbReference type="PANTHER" id="PTHR42685">
    <property type="entry name" value="GERANYLGERANYL DIPHOSPHATE REDUCTASE"/>
    <property type="match status" value="1"/>
</dbReference>
<dbReference type="InterPro" id="IPR036188">
    <property type="entry name" value="FAD/NAD-bd_sf"/>
</dbReference>
<name>A0A7G9Y575_9EURY</name>
<gene>
    <name evidence="3" type="ORF">JMABOEBK_00013</name>
    <name evidence="2" type="ORF">OODLAJBE_00001</name>
    <name evidence="1" type="ORF">OONBJFFA_00013</name>
</gene>
<sequence>MDYDVVVVGAGPAGCLAAKYAAKNGAKTLIIEEHASIGSPVQCAGLLSTKAIDACEVSPDKRFHPITGAFVYAPDGRRIGISGGGIKAYVVDRRLFDRTLAENALRSGAEILLRTRACGIATRGNRRILHITIEGEPDEIEADVVIGADGIQSSIARWAGLGTFERVLCGAQVNTVYDFDCCDCVEIFPGSCAPGFFAWAIPYHESARIGLAVRPTVTTGSDSGPESRLISQSQSGSACWRLKRLLSEHRVVSRKCRSGMTGLVMGGIPIGVLQRTVADSVLITGDAAGQVKPTSGGGVYPGAVCAKIAGRVAADAIRDGDTSARRLSEYDKLWRVEIGRELAIGKRINEWMARLGDSGINRLIKVLDDDELLDLITRYGDMDYPSVVLRKLLMNTKSVGALLKLAPICLR</sequence>
<evidence type="ECO:0000313" key="2">
    <source>
        <dbReference type="EMBL" id="QNO43159.1"/>
    </source>
</evidence>
<accession>A0A7G9Y575</accession>
<dbReference type="AlphaFoldDB" id="A0A7G9Y575"/>
<dbReference type="Gene3D" id="3.50.50.60">
    <property type="entry name" value="FAD/NAD(P)-binding domain"/>
    <property type="match status" value="1"/>
</dbReference>
<dbReference type="PRINTS" id="PR00420">
    <property type="entry name" value="RNGMNOXGNASE"/>
</dbReference>
<dbReference type="SUPFAM" id="SSF51905">
    <property type="entry name" value="FAD/NAD(P)-binding domain"/>
    <property type="match status" value="1"/>
</dbReference>
<evidence type="ECO:0000313" key="3">
    <source>
        <dbReference type="EMBL" id="QNO45616.1"/>
    </source>
</evidence>
<dbReference type="Pfam" id="PF12831">
    <property type="entry name" value="FAD_oxidored"/>
    <property type="match status" value="1"/>
</dbReference>
<dbReference type="EMBL" id="MT630718">
    <property type="protein sequence ID" value="QNO42198.1"/>
    <property type="molecule type" value="Genomic_DNA"/>
</dbReference>
<dbReference type="EMBL" id="MT631136">
    <property type="protein sequence ID" value="QNO45616.1"/>
    <property type="molecule type" value="Genomic_DNA"/>
</dbReference>
<proteinExistence type="predicted"/>
<dbReference type="InterPro" id="IPR011777">
    <property type="entry name" value="Geranylgeranyl_Rdtase_fam"/>
</dbReference>
<dbReference type="GO" id="GO:0016628">
    <property type="term" value="F:oxidoreductase activity, acting on the CH-CH group of donors, NAD or NADP as acceptor"/>
    <property type="evidence" value="ECO:0007669"/>
    <property type="project" value="InterPro"/>
</dbReference>
<evidence type="ECO:0000313" key="1">
    <source>
        <dbReference type="EMBL" id="QNO42198.1"/>
    </source>
</evidence>
<dbReference type="PANTHER" id="PTHR42685:SF18">
    <property type="entry name" value="DIGERANYLGERANYLGLYCEROPHOSPHOLIPID REDUCTASE"/>
    <property type="match status" value="1"/>
</dbReference>
<dbReference type="InterPro" id="IPR050407">
    <property type="entry name" value="Geranylgeranyl_reductase"/>
</dbReference>
<reference evidence="2" key="1">
    <citation type="submission" date="2020-06" db="EMBL/GenBank/DDBJ databases">
        <title>Unique genomic features of the anaerobic methanotrophic archaea.</title>
        <authorList>
            <person name="Chadwick G.L."/>
            <person name="Skennerton C.T."/>
            <person name="Laso-Perez R."/>
            <person name="Leu A.O."/>
            <person name="Speth D.R."/>
            <person name="Yu H."/>
            <person name="Morgan-Lang C."/>
            <person name="Hatzenpichler R."/>
            <person name="Goudeau D."/>
            <person name="Malmstrom R."/>
            <person name="Brazelton W.J."/>
            <person name="Woyke T."/>
            <person name="Hallam S.J."/>
            <person name="Tyson G.W."/>
            <person name="Wegener G."/>
            <person name="Boetius A."/>
            <person name="Orphan V."/>
        </authorList>
    </citation>
    <scope>NUCLEOTIDE SEQUENCE</scope>
</reference>
<dbReference type="NCBIfam" id="TIGR02032">
    <property type="entry name" value="GG-red-SF"/>
    <property type="match status" value="1"/>
</dbReference>